<geneLocation type="chloroplast" evidence="1"/>
<dbReference type="Pfam" id="PF01947">
    <property type="entry name" value="Rv2949c-like"/>
    <property type="match status" value="1"/>
</dbReference>
<keyword evidence="1" id="KW-0934">Plastid</keyword>
<dbReference type="SUPFAM" id="SSF64288">
    <property type="entry name" value="Chorismate lyase-like"/>
    <property type="match status" value="1"/>
</dbReference>
<reference evidence="1" key="1">
    <citation type="journal article" date="2017" name="J. Phycol.">
        <title>Analysis of chloroplast genomes and a supermatrix inform reclassification of the Rhodomelaceae (Rhodophyta).</title>
        <authorList>
            <person name="Diaz-Tapia P."/>
            <person name="Maggs C.A."/>
            <person name="West J.A."/>
            <person name="Verbruggen H."/>
        </authorList>
    </citation>
    <scope>NUCLEOTIDE SEQUENCE</scope>
    <source>
        <strain evidence="1">PD1230</strain>
    </source>
</reference>
<gene>
    <name evidence="1" type="primary">ycf21</name>
</gene>
<sequence>MQFEINTFHPICVVSLKENNFITNKKSNPIKILTKIIVINEGSHTRLIQYLTSEEIKIKILQQNEQKVHKVHRRIRYVWLETSIYTKMTFARSLWTIKKKDLQIHKIKRNLPIGQSFIKTKIDTNKYINEFHYFYCKDLEKELRSKKAIWGRKYKLKYEHDSCILIQEIFSPKIMFLFNKKLKI</sequence>
<name>A0A1Z1MM75_9FLOR</name>
<protein>
    <recommendedName>
        <fullName evidence="2">Chorismate lyase</fullName>
    </recommendedName>
</protein>
<proteinExistence type="predicted"/>
<dbReference type="AlphaFoldDB" id="A0A1Z1MM75"/>
<dbReference type="EMBL" id="MF101446">
    <property type="protein sequence ID" value="ARW67183.1"/>
    <property type="molecule type" value="Genomic_DNA"/>
</dbReference>
<accession>A0A1Z1MM75</accession>
<evidence type="ECO:0008006" key="2">
    <source>
        <dbReference type="Google" id="ProtNLM"/>
    </source>
</evidence>
<dbReference type="GeneID" id="33360456"/>
<dbReference type="Gene3D" id="3.40.1410.10">
    <property type="entry name" value="Chorismate lyase-like"/>
    <property type="match status" value="1"/>
</dbReference>
<evidence type="ECO:0000313" key="1">
    <source>
        <dbReference type="EMBL" id="ARW67183.1"/>
    </source>
</evidence>
<dbReference type="InterPro" id="IPR028978">
    <property type="entry name" value="Chorismate_lyase_/UTRA_dom_sf"/>
</dbReference>
<keyword evidence="1" id="KW-0150">Chloroplast</keyword>
<dbReference type="InterPro" id="IPR002800">
    <property type="entry name" value="Rv2949c-like"/>
</dbReference>
<dbReference type="RefSeq" id="YP_009397997.1">
    <property type="nucleotide sequence ID" value="NC_035290.1"/>
</dbReference>
<organism evidence="1">
    <name type="scientific">Gredgaria maugeana</name>
    <dbReference type="NCBI Taxonomy" id="2007213"/>
    <lineage>
        <taxon>Eukaryota</taxon>
        <taxon>Rhodophyta</taxon>
        <taxon>Florideophyceae</taxon>
        <taxon>Rhodymeniophycidae</taxon>
        <taxon>Ceramiales</taxon>
        <taxon>Rhodomelaceae</taxon>
        <taxon>Herposiphonieae</taxon>
        <taxon>Gredgaria</taxon>
    </lineage>
</organism>